<reference evidence="2" key="1">
    <citation type="journal article" date="2013" name="Nat. Commun.">
        <title>Whole-genome sequencing of Oryza brachyantha reveals mechanisms underlying Oryza genome evolution.</title>
        <authorList>
            <person name="Chen J."/>
            <person name="Huang Q."/>
            <person name="Gao D."/>
            <person name="Wang J."/>
            <person name="Lang Y."/>
            <person name="Liu T."/>
            <person name="Li B."/>
            <person name="Bai Z."/>
            <person name="Luis Goicoechea J."/>
            <person name="Liang C."/>
            <person name="Chen C."/>
            <person name="Zhang W."/>
            <person name="Sun S."/>
            <person name="Liao Y."/>
            <person name="Zhang X."/>
            <person name="Yang L."/>
            <person name="Song C."/>
            <person name="Wang M."/>
            <person name="Shi J."/>
            <person name="Liu G."/>
            <person name="Liu J."/>
            <person name="Zhou H."/>
            <person name="Zhou W."/>
            <person name="Yu Q."/>
            <person name="An N."/>
            <person name="Chen Y."/>
            <person name="Cai Q."/>
            <person name="Wang B."/>
            <person name="Liu B."/>
            <person name="Min J."/>
            <person name="Huang Y."/>
            <person name="Wu H."/>
            <person name="Li Z."/>
            <person name="Zhang Y."/>
            <person name="Yin Y."/>
            <person name="Song W."/>
            <person name="Jiang J."/>
            <person name="Jackson S.A."/>
            <person name="Wing R.A."/>
            <person name="Wang J."/>
            <person name="Chen M."/>
        </authorList>
    </citation>
    <scope>NUCLEOTIDE SEQUENCE [LARGE SCALE GENOMIC DNA]</scope>
    <source>
        <strain evidence="2">cv. IRGC 101232</strain>
    </source>
</reference>
<dbReference type="HOGENOM" id="CLU_2565175_0_0_1"/>
<feature type="chain" id="PRO_5003774375" description="Secreted protein" evidence="1">
    <location>
        <begin position="21"/>
        <end position="82"/>
    </location>
</feature>
<proteinExistence type="predicted"/>
<protein>
    <recommendedName>
        <fullName evidence="4">Secreted protein</fullName>
    </recommendedName>
</protein>
<reference evidence="2" key="2">
    <citation type="submission" date="2013-04" db="UniProtKB">
        <authorList>
            <consortium name="EnsemblPlants"/>
        </authorList>
    </citation>
    <scope>IDENTIFICATION</scope>
</reference>
<evidence type="ECO:0008006" key="4">
    <source>
        <dbReference type="Google" id="ProtNLM"/>
    </source>
</evidence>
<dbReference type="AlphaFoldDB" id="J3N4G3"/>
<evidence type="ECO:0000313" key="3">
    <source>
        <dbReference type="Proteomes" id="UP000006038"/>
    </source>
</evidence>
<dbReference type="Gramene" id="OB10G24110.1">
    <property type="protein sequence ID" value="OB10G24110.1"/>
    <property type="gene ID" value="OB10G24110"/>
</dbReference>
<dbReference type="Proteomes" id="UP000006038">
    <property type="component" value="Chromosome 10"/>
</dbReference>
<accession>J3N4G3</accession>
<evidence type="ECO:0000256" key="1">
    <source>
        <dbReference type="SAM" id="SignalP"/>
    </source>
</evidence>
<keyword evidence="3" id="KW-1185">Reference proteome</keyword>
<feature type="signal peptide" evidence="1">
    <location>
        <begin position="1"/>
        <end position="20"/>
    </location>
</feature>
<sequence length="82" mass="9473">MSRTLSLCLYLLAQLRCAQRGCLLSGRCLHIQTSQPTFLHLSSWTPPGWQFQLNQIDRNLNSSKSKCARIIARCDQTHWKIE</sequence>
<name>J3N4G3_ORYBR</name>
<organism evidence="2">
    <name type="scientific">Oryza brachyantha</name>
    <name type="common">malo sina</name>
    <dbReference type="NCBI Taxonomy" id="4533"/>
    <lineage>
        <taxon>Eukaryota</taxon>
        <taxon>Viridiplantae</taxon>
        <taxon>Streptophyta</taxon>
        <taxon>Embryophyta</taxon>
        <taxon>Tracheophyta</taxon>
        <taxon>Spermatophyta</taxon>
        <taxon>Magnoliopsida</taxon>
        <taxon>Liliopsida</taxon>
        <taxon>Poales</taxon>
        <taxon>Poaceae</taxon>
        <taxon>BOP clade</taxon>
        <taxon>Oryzoideae</taxon>
        <taxon>Oryzeae</taxon>
        <taxon>Oryzinae</taxon>
        <taxon>Oryza</taxon>
    </lineage>
</organism>
<keyword evidence="1" id="KW-0732">Signal</keyword>
<evidence type="ECO:0000313" key="2">
    <source>
        <dbReference type="EnsemblPlants" id="OB10G24110.1"/>
    </source>
</evidence>
<dbReference type="EnsemblPlants" id="OB10G24110.1">
    <property type="protein sequence ID" value="OB10G24110.1"/>
    <property type="gene ID" value="OB10G24110"/>
</dbReference>